<dbReference type="PANTHER" id="PTHR46072:SF3">
    <property type="entry name" value="AMIDASE"/>
    <property type="match status" value="1"/>
</dbReference>
<dbReference type="InterPro" id="IPR020556">
    <property type="entry name" value="Amidase_CS"/>
</dbReference>
<feature type="compositionally biased region" description="Basic and acidic residues" evidence="5">
    <location>
        <begin position="354"/>
        <end position="363"/>
    </location>
</feature>
<sequence length="597" mass="63210">MADVAPLLTAMPSQSIASAKQSIVVTEAPVSEPAKPSWQSIVAAKQVKVQAAIPDAWRIDPSLLATVDFSLESTQSLDSSSSSILCDSKILTDHELAITEQYSAAALLTKLAAGELTSLEVTVAFSKRAAIAQQLLHCLTEIFFDQAQERARYLDDYLAREGTVLGPLHGLPISLKDSFNVAGIQSTIGYVSFLGHPVPATNGALVGLLLELGAVLYVKTNIPQTLMTADSENNIFGRTRNPRKLNLTAGGSSGGEGALVAFRGSLIGVGTDIAGSIRIPALCCGTYGFKPTTSRVPYSGQATPGLPGLPGVVATAGPLATTMGDLRLFFKSVLDAKPWTVDAQAVAMPFQESKTAEGADSKKPLRIGLMPEDPQIPLHPPVRRALDRAVAALKQAGHEVVPISLDTYTSAMHGCALAFQFFSLDPTHTSFKHIADSGEPMITTVAASMSMTMPDGSPAFGSEAKQQQPGIADLAALNVERAMFQNAWRTVFREQKLDVVLSPGAQHTAPKHDTYGLPAYTVLWNLLDYPACIIPYGKASKELDPTESAAENIGNPKYDAEAFDGAPTAVQVVAPRFEDELCLEVSAQIDAILNGTA</sequence>
<evidence type="ECO:0000256" key="3">
    <source>
        <dbReference type="ARBA" id="ARBA00012922"/>
    </source>
</evidence>
<dbReference type="PROSITE" id="PS00571">
    <property type="entry name" value="AMIDASES"/>
    <property type="match status" value="1"/>
</dbReference>
<protein>
    <recommendedName>
        <fullName evidence="3">amidase</fullName>
        <ecNumber evidence="3">3.5.1.4</ecNumber>
    </recommendedName>
</protein>
<feature type="region of interest" description="Disordered" evidence="5">
    <location>
        <begin position="353"/>
        <end position="378"/>
    </location>
</feature>
<evidence type="ECO:0000256" key="4">
    <source>
        <dbReference type="ARBA" id="ARBA00022801"/>
    </source>
</evidence>
<comment type="catalytic activity">
    <reaction evidence="1">
        <text>a monocarboxylic acid amide + H2O = a monocarboxylate + NH4(+)</text>
        <dbReference type="Rhea" id="RHEA:12020"/>
        <dbReference type="ChEBI" id="CHEBI:15377"/>
        <dbReference type="ChEBI" id="CHEBI:28938"/>
        <dbReference type="ChEBI" id="CHEBI:35757"/>
        <dbReference type="ChEBI" id="CHEBI:83628"/>
        <dbReference type="EC" id="3.5.1.4"/>
    </reaction>
</comment>
<reference evidence="7 8" key="1">
    <citation type="submission" date="2024-01" db="EMBL/GenBank/DDBJ databases">
        <authorList>
            <person name="Allen C."/>
            <person name="Tagirdzhanova G."/>
        </authorList>
    </citation>
    <scope>NUCLEOTIDE SEQUENCE [LARGE SCALE GENOMIC DNA]</scope>
</reference>
<evidence type="ECO:0000259" key="6">
    <source>
        <dbReference type="Pfam" id="PF01425"/>
    </source>
</evidence>
<dbReference type="PIRSF" id="PIRSF001221">
    <property type="entry name" value="Amidase_fungi"/>
    <property type="match status" value="1"/>
</dbReference>
<dbReference type="EMBL" id="CAWUHD010000011">
    <property type="protein sequence ID" value="CAK7213447.1"/>
    <property type="molecule type" value="Genomic_DNA"/>
</dbReference>
<organism evidence="7 8">
    <name type="scientific">Sporothrix eucalyptigena</name>
    <dbReference type="NCBI Taxonomy" id="1812306"/>
    <lineage>
        <taxon>Eukaryota</taxon>
        <taxon>Fungi</taxon>
        <taxon>Dikarya</taxon>
        <taxon>Ascomycota</taxon>
        <taxon>Pezizomycotina</taxon>
        <taxon>Sordariomycetes</taxon>
        <taxon>Sordariomycetidae</taxon>
        <taxon>Ophiostomatales</taxon>
        <taxon>Ophiostomataceae</taxon>
        <taxon>Sporothrix</taxon>
    </lineage>
</organism>
<name>A0ABP0B1N3_9PEZI</name>
<evidence type="ECO:0000313" key="8">
    <source>
        <dbReference type="Proteomes" id="UP001642482"/>
    </source>
</evidence>
<comment type="caution">
    <text evidence="7">The sequence shown here is derived from an EMBL/GenBank/DDBJ whole genome shotgun (WGS) entry which is preliminary data.</text>
</comment>
<accession>A0ABP0B1N3</accession>
<evidence type="ECO:0000313" key="7">
    <source>
        <dbReference type="EMBL" id="CAK7213447.1"/>
    </source>
</evidence>
<dbReference type="SUPFAM" id="SSF75304">
    <property type="entry name" value="Amidase signature (AS) enzymes"/>
    <property type="match status" value="1"/>
</dbReference>
<evidence type="ECO:0000256" key="5">
    <source>
        <dbReference type="SAM" id="MobiDB-lite"/>
    </source>
</evidence>
<evidence type="ECO:0000256" key="2">
    <source>
        <dbReference type="ARBA" id="ARBA00009199"/>
    </source>
</evidence>
<dbReference type="InterPro" id="IPR036928">
    <property type="entry name" value="AS_sf"/>
</dbReference>
<dbReference type="InterPro" id="IPR023631">
    <property type="entry name" value="Amidase_dom"/>
</dbReference>
<keyword evidence="4" id="KW-0378">Hydrolase</keyword>
<dbReference type="Pfam" id="PF01425">
    <property type="entry name" value="Amidase"/>
    <property type="match status" value="1"/>
</dbReference>
<proteinExistence type="inferred from homology"/>
<keyword evidence="8" id="KW-1185">Reference proteome</keyword>
<feature type="domain" description="Amidase" evidence="6">
    <location>
        <begin position="120"/>
        <end position="583"/>
    </location>
</feature>
<dbReference type="EC" id="3.5.1.4" evidence="3"/>
<dbReference type="Gene3D" id="3.90.1300.10">
    <property type="entry name" value="Amidase signature (AS) domain"/>
    <property type="match status" value="1"/>
</dbReference>
<dbReference type="PANTHER" id="PTHR46072">
    <property type="entry name" value="AMIDASE-RELATED-RELATED"/>
    <property type="match status" value="1"/>
</dbReference>
<dbReference type="Proteomes" id="UP001642482">
    <property type="component" value="Unassembled WGS sequence"/>
</dbReference>
<evidence type="ECO:0000256" key="1">
    <source>
        <dbReference type="ARBA" id="ARBA00001311"/>
    </source>
</evidence>
<gene>
    <name evidence="7" type="ORF">SEUCBS140593_001858</name>
</gene>
<comment type="similarity">
    <text evidence="2">Belongs to the amidase family.</text>
</comment>